<dbReference type="PANTHER" id="PTHR37820:SF1">
    <property type="entry name" value="CELL DIVISION PROTEIN FTSQ"/>
    <property type="match status" value="1"/>
</dbReference>
<dbReference type="PANTHER" id="PTHR37820">
    <property type="entry name" value="CELL DIVISION PROTEIN DIVIB"/>
    <property type="match status" value="1"/>
</dbReference>
<evidence type="ECO:0000256" key="5">
    <source>
        <dbReference type="ARBA" id="ARBA00022989"/>
    </source>
</evidence>
<keyword evidence="7" id="KW-0131">Cell cycle</keyword>
<comment type="subcellular location">
    <subcellularLocation>
        <location evidence="1">Membrane</location>
    </subcellularLocation>
</comment>
<dbReference type="InterPro" id="IPR034746">
    <property type="entry name" value="POTRA"/>
</dbReference>
<dbReference type="InterPro" id="IPR013685">
    <property type="entry name" value="POTRA_FtsQ_type"/>
</dbReference>
<reference evidence="10" key="1">
    <citation type="journal article" date="2019" name="Int. J. Syst. Evol. Microbiol.">
        <title>The Global Catalogue of Microorganisms (GCM) 10K type strain sequencing project: providing services to taxonomists for standard genome sequencing and annotation.</title>
        <authorList>
            <consortium name="The Broad Institute Genomics Platform"/>
            <consortium name="The Broad Institute Genome Sequencing Center for Infectious Disease"/>
            <person name="Wu L."/>
            <person name="Ma J."/>
        </authorList>
    </citation>
    <scope>NUCLEOTIDE SEQUENCE [LARGE SCALE GENOMIC DNA]</scope>
    <source>
        <strain evidence="10">JCM 16949</strain>
    </source>
</reference>
<evidence type="ECO:0000256" key="3">
    <source>
        <dbReference type="ARBA" id="ARBA00022618"/>
    </source>
</evidence>
<organism evidence="9 10">
    <name type="scientific">Leifsonella bigeumensis</name>
    <dbReference type="NCBI Taxonomy" id="433643"/>
    <lineage>
        <taxon>Bacteria</taxon>
        <taxon>Bacillati</taxon>
        <taxon>Actinomycetota</taxon>
        <taxon>Actinomycetes</taxon>
        <taxon>Micrococcales</taxon>
        <taxon>Microbacteriaceae</taxon>
        <taxon>Leifsonella</taxon>
    </lineage>
</organism>
<dbReference type="EMBL" id="BAABAE010000003">
    <property type="protein sequence ID" value="GAA3744376.1"/>
    <property type="molecule type" value="Genomic_DNA"/>
</dbReference>
<evidence type="ECO:0000256" key="2">
    <source>
        <dbReference type="ARBA" id="ARBA00022475"/>
    </source>
</evidence>
<dbReference type="Pfam" id="PF08478">
    <property type="entry name" value="POTRA_1"/>
    <property type="match status" value="1"/>
</dbReference>
<evidence type="ECO:0000313" key="9">
    <source>
        <dbReference type="EMBL" id="GAA3744376.1"/>
    </source>
</evidence>
<evidence type="ECO:0000256" key="7">
    <source>
        <dbReference type="ARBA" id="ARBA00023306"/>
    </source>
</evidence>
<evidence type="ECO:0000313" key="10">
    <source>
        <dbReference type="Proteomes" id="UP001501004"/>
    </source>
</evidence>
<keyword evidence="4" id="KW-0812">Transmembrane</keyword>
<feature type="domain" description="POTRA" evidence="8">
    <location>
        <begin position="15"/>
        <end position="83"/>
    </location>
</feature>
<name>A0ABP7FPY9_9MICO</name>
<evidence type="ECO:0000256" key="1">
    <source>
        <dbReference type="ARBA" id="ARBA00004370"/>
    </source>
</evidence>
<dbReference type="Proteomes" id="UP001501004">
    <property type="component" value="Unassembled WGS sequence"/>
</dbReference>
<evidence type="ECO:0000256" key="6">
    <source>
        <dbReference type="ARBA" id="ARBA00023136"/>
    </source>
</evidence>
<gene>
    <name evidence="9" type="ORF">GCM10022239_19840</name>
</gene>
<keyword evidence="5" id="KW-1133">Transmembrane helix</keyword>
<evidence type="ECO:0000256" key="4">
    <source>
        <dbReference type="ARBA" id="ARBA00022692"/>
    </source>
</evidence>
<keyword evidence="2" id="KW-1003">Cell membrane</keyword>
<dbReference type="Gene3D" id="3.10.20.310">
    <property type="entry name" value="membrane protein fhac"/>
    <property type="match status" value="1"/>
</dbReference>
<accession>A0ABP7FPY9</accession>
<proteinExistence type="predicted"/>
<dbReference type="InterPro" id="IPR050487">
    <property type="entry name" value="FtsQ_DivIB"/>
</dbReference>
<protein>
    <recommendedName>
        <fullName evidence="8">POTRA domain-containing protein</fullName>
    </recommendedName>
</protein>
<dbReference type="PROSITE" id="PS51779">
    <property type="entry name" value="POTRA"/>
    <property type="match status" value="1"/>
</dbReference>
<sequence>MLVALLAVAIYSPLLALRTIRIEGTSAVSADEVMAAVDGQLGTPLALIDYDRIRTELDGFPLIRSFVTEVLPPATLVVRIVERAPVGTIATPAGFAVVDPAGVPLSTSAQRMPGVPLIDVGSKGVDSTAFRAVVEVLLALPDAIRARVDTAQATSKDDVSLVLEGVGQRVVWGSADRSALKARVLQDLMATQGENAKVEFDVSAPLSPVVRPR</sequence>
<keyword evidence="10" id="KW-1185">Reference proteome</keyword>
<evidence type="ECO:0000259" key="8">
    <source>
        <dbReference type="PROSITE" id="PS51779"/>
    </source>
</evidence>
<keyword evidence="6" id="KW-0472">Membrane</keyword>
<keyword evidence="3" id="KW-0132">Cell division</keyword>
<comment type="caution">
    <text evidence="9">The sequence shown here is derived from an EMBL/GenBank/DDBJ whole genome shotgun (WGS) entry which is preliminary data.</text>
</comment>